<dbReference type="EMBL" id="JAUSTU010000032">
    <property type="protein sequence ID" value="MDQ0157621.1"/>
    <property type="molecule type" value="Genomic_DNA"/>
</dbReference>
<keyword evidence="2" id="KW-0012">Acyltransferase</keyword>
<evidence type="ECO:0000313" key="5">
    <source>
        <dbReference type="Proteomes" id="UP001231362"/>
    </source>
</evidence>
<protein>
    <submittedName>
        <fullName evidence="4">Ribosomal protein S18 acetylase RimI-like enzyme</fullName>
    </submittedName>
</protein>
<accession>A0ABT9V9J1</accession>
<sequence length="164" mass="18801">MEYSIRPFKERDMLFLWEMLYQSIYFPEGQHAPSREIILKEPNIEKYLKNWGGNDDHALIALDGENNPVGAVWIRLLERENAGYGFIDDDTPELGMAIMSQHRGQGIGKILLLEMISFARSIGYTALSLSVDPHNNTALQLYEKNGFQKVYQDDGGSWTMKKDL</sequence>
<evidence type="ECO:0000313" key="4">
    <source>
        <dbReference type="EMBL" id="MDQ0157621.1"/>
    </source>
</evidence>
<gene>
    <name evidence="4" type="ORF">J2S07_003966</name>
</gene>
<dbReference type="SUPFAM" id="SSF55729">
    <property type="entry name" value="Acyl-CoA N-acyltransferases (Nat)"/>
    <property type="match status" value="1"/>
</dbReference>
<dbReference type="PROSITE" id="PS51186">
    <property type="entry name" value="GNAT"/>
    <property type="match status" value="1"/>
</dbReference>
<dbReference type="Pfam" id="PF00583">
    <property type="entry name" value="Acetyltransf_1"/>
    <property type="match status" value="1"/>
</dbReference>
<feature type="domain" description="N-acetyltransferase" evidence="3">
    <location>
        <begin position="3"/>
        <end position="164"/>
    </location>
</feature>
<dbReference type="InterPro" id="IPR000182">
    <property type="entry name" value="GNAT_dom"/>
</dbReference>
<dbReference type="RefSeq" id="WP_307152074.1">
    <property type="nucleotide sequence ID" value="NZ_JAUSTU010000032.1"/>
</dbReference>
<reference evidence="4 5" key="1">
    <citation type="submission" date="2023-07" db="EMBL/GenBank/DDBJ databases">
        <title>Genomic Encyclopedia of Type Strains, Phase IV (KMG-IV): sequencing the most valuable type-strain genomes for metagenomic binning, comparative biology and taxonomic classification.</title>
        <authorList>
            <person name="Goeker M."/>
        </authorList>
    </citation>
    <scope>NUCLEOTIDE SEQUENCE [LARGE SCALE GENOMIC DNA]</scope>
    <source>
        <strain evidence="4 5">DSM 23948</strain>
    </source>
</reference>
<dbReference type="CDD" id="cd04301">
    <property type="entry name" value="NAT_SF"/>
    <property type="match status" value="1"/>
</dbReference>
<dbReference type="InterPro" id="IPR016181">
    <property type="entry name" value="Acyl_CoA_acyltransferase"/>
</dbReference>
<dbReference type="PANTHER" id="PTHR43420">
    <property type="entry name" value="ACETYLTRANSFERASE"/>
    <property type="match status" value="1"/>
</dbReference>
<keyword evidence="1" id="KW-0808">Transferase</keyword>
<keyword evidence="5" id="KW-1185">Reference proteome</keyword>
<evidence type="ECO:0000256" key="1">
    <source>
        <dbReference type="ARBA" id="ARBA00022679"/>
    </source>
</evidence>
<name>A0ABT9V9J1_9BACL</name>
<comment type="caution">
    <text evidence="4">The sequence shown here is derived from an EMBL/GenBank/DDBJ whole genome shotgun (WGS) entry which is preliminary data.</text>
</comment>
<evidence type="ECO:0000256" key="2">
    <source>
        <dbReference type="ARBA" id="ARBA00023315"/>
    </source>
</evidence>
<proteinExistence type="predicted"/>
<evidence type="ECO:0000259" key="3">
    <source>
        <dbReference type="PROSITE" id="PS51186"/>
    </source>
</evidence>
<organism evidence="4 5">
    <name type="scientific">Anoxybacillus andreesenii</name>
    <dbReference type="NCBI Taxonomy" id="1325932"/>
    <lineage>
        <taxon>Bacteria</taxon>
        <taxon>Bacillati</taxon>
        <taxon>Bacillota</taxon>
        <taxon>Bacilli</taxon>
        <taxon>Bacillales</taxon>
        <taxon>Anoxybacillaceae</taxon>
        <taxon>Anoxybacillus</taxon>
    </lineage>
</organism>
<dbReference type="Proteomes" id="UP001231362">
    <property type="component" value="Unassembled WGS sequence"/>
</dbReference>
<dbReference type="InterPro" id="IPR050680">
    <property type="entry name" value="YpeA/RimI_acetyltransf"/>
</dbReference>
<dbReference type="Gene3D" id="3.40.630.30">
    <property type="match status" value="1"/>
</dbReference>